<dbReference type="RefSeq" id="WP_043389811.1">
    <property type="nucleotide sequence ID" value="NZ_JPMI01000017.1"/>
</dbReference>
<dbReference type="Proteomes" id="UP000028547">
    <property type="component" value="Unassembled WGS sequence"/>
</dbReference>
<name>A0A084T0Y6_9BACT</name>
<reference evidence="1 2" key="1">
    <citation type="submission" date="2014-07" db="EMBL/GenBank/DDBJ databases">
        <title>Draft Genome Sequence of Gephyronic Acid Producer, Cystobacter violaceus Strain Cb vi76.</title>
        <authorList>
            <person name="Stevens D.C."/>
            <person name="Young J."/>
            <person name="Carmichael R."/>
            <person name="Tan J."/>
            <person name="Taylor R.E."/>
        </authorList>
    </citation>
    <scope>NUCLEOTIDE SEQUENCE [LARGE SCALE GENOMIC DNA]</scope>
    <source>
        <strain evidence="1 2">Cb vi76</strain>
    </source>
</reference>
<gene>
    <name evidence="1" type="ORF">Q664_03530</name>
</gene>
<evidence type="ECO:0000313" key="1">
    <source>
        <dbReference type="EMBL" id="KFA94371.1"/>
    </source>
</evidence>
<dbReference type="AlphaFoldDB" id="A0A084T0Y6"/>
<organism evidence="1 2">
    <name type="scientific">Archangium violaceum Cb vi76</name>
    <dbReference type="NCBI Taxonomy" id="1406225"/>
    <lineage>
        <taxon>Bacteria</taxon>
        <taxon>Pseudomonadati</taxon>
        <taxon>Myxococcota</taxon>
        <taxon>Myxococcia</taxon>
        <taxon>Myxococcales</taxon>
        <taxon>Cystobacterineae</taxon>
        <taxon>Archangiaceae</taxon>
        <taxon>Archangium</taxon>
    </lineage>
</organism>
<accession>A0A084T0Y6</accession>
<comment type="caution">
    <text evidence="1">The sequence shown here is derived from an EMBL/GenBank/DDBJ whole genome shotgun (WGS) entry which is preliminary data.</text>
</comment>
<evidence type="ECO:0000313" key="2">
    <source>
        <dbReference type="Proteomes" id="UP000028547"/>
    </source>
</evidence>
<feature type="non-terminal residue" evidence="1">
    <location>
        <position position="1"/>
    </location>
</feature>
<sequence>PKYISIAVRPPWVPCAVGRLLLDASGKRVTILHDLSPSVPPERDWANALPARAAPDSRGLVYVVITNGLREVAVGYLHNREGNPALRERIRLRTHRMLRVLEQHPLAPAISYIGGGFHLPPSRVGTDATGFAFAYGLGPTTAEGDIHDYWYCRVNPFTPVGLPPGFIVPAPSLSAATVGSTRSDHAACLLRVI</sequence>
<dbReference type="EMBL" id="JPMI01000017">
    <property type="protein sequence ID" value="KFA94371.1"/>
    <property type="molecule type" value="Genomic_DNA"/>
</dbReference>
<protein>
    <submittedName>
        <fullName evidence="1">Uncharacterized protein</fullName>
    </submittedName>
</protein>
<proteinExistence type="predicted"/>